<feature type="region of interest" description="Disordered" evidence="1">
    <location>
        <begin position="101"/>
        <end position="129"/>
    </location>
</feature>
<keyword evidence="3" id="KW-1185">Reference proteome</keyword>
<evidence type="ECO:0000313" key="3">
    <source>
        <dbReference type="Proteomes" id="UP000603865"/>
    </source>
</evidence>
<evidence type="ECO:0000256" key="1">
    <source>
        <dbReference type="SAM" id="MobiDB-lite"/>
    </source>
</evidence>
<dbReference type="EMBL" id="BMQL01000008">
    <property type="protein sequence ID" value="GGR06314.1"/>
    <property type="molecule type" value="Genomic_DNA"/>
</dbReference>
<dbReference type="Proteomes" id="UP000603865">
    <property type="component" value="Unassembled WGS sequence"/>
</dbReference>
<evidence type="ECO:0000313" key="2">
    <source>
        <dbReference type="EMBL" id="GGR06314.1"/>
    </source>
</evidence>
<feature type="compositionally biased region" description="Polar residues" evidence="1">
    <location>
        <begin position="1"/>
        <end position="35"/>
    </location>
</feature>
<accession>A0A918F3Y2</accession>
<feature type="region of interest" description="Disordered" evidence="1">
    <location>
        <begin position="1"/>
        <end position="55"/>
    </location>
</feature>
<comment type="caution">
    <text evidence="2">The sequence shown here is derived from an EMBL/GenBank/DDBJ whole genome shotgun (WGS) entry which is preliminary data.</text>
</comment>
<dbReference type="AlphaFoldDB" id="A0A918F3Y2"/>
<name>A0A918F3Y2_9DEIO</name>
<proteinExistence type="predicted"/>
<sequence>MSSGTEKSKTAVSSGMSTPKTAVSSGTKKSKTAVSSGIKEGKTAVSSGTSMSRHTRDFGAFYTGRHGGFWKFTLRTAVSSGSREGKLTPIKAIHIFRITQQRQKSHLGQETAVSSGKSGATEDPGCNKL</sequence>
<protein>
    <submittedName>
        <fullName evidence="2">Uncharacterized protein</fullName>
    </submittedName>
</protein>
<feature type="compositionally biased region" description="Polar residues" evidence="1">
    <location>
        <begin position="101"/>
        <end position="118"/>
    </location>
</feature>
<gene>
    <name evidence="2" type="ORF">GCM10008957_18880</name>
</gene>
<organism evidence="2 3">
    <name type="scientific">Deinococcus ruber</name>
    <dbReference type="NCBI Taxonomy" id="1848197"/>
    <lineage>
        <taxon>Bacteria</taxon>
        <taxon>Thermotogati</taxon>
        <taxon>Deinococcota</taxon>
        <taxon>Deinococci</taxon>
        <taxon>Deinococcales</taxon>
        <taxon>Deinococcaceae</taxon>
        <taxon>Deinococcus</taxon>
    </lineage>
</organism>
<reference evidence="2" key="1">
    <citation type="journal article" date="2014" name="Int. J. Syst. Evol. Microbiol.">
        <title>Complete genome sequence of Corynebacterium casei LMG S-19264T (=DSM 44701T), isolated from a smear-ripened cheese.</title>
        <authorList>
            <consortium name="US DOE Joint Genome Institute (JGI-PGF)"/>
            <person name="Walter F."/>
            <person name="Albersmeier A."/>
            <person name="Kalinowski J."/>
            <person name="Ruckert C."/>
        </authorList>
    </citation>
    <scope>NUCLEOTIDE SEQUENCE</scope>
    <source>
        <strain evidence="2">JCM 31311</strain>
    </source>
</reference>
<reference evidence="2" key="2">
    <citation type="submission" date="2020-09" db="EMBL/GenBank/DDBJ databases">
        <authorList>
            <person name="Sun Q."/>
            <person name="Ohkuma M."/>
        </authorList>
    </citation>
    <scope>NUCLEOTIDE SEQUENCE</scope>
    <source>
        <strain evidence="2">JCM 31311</strain>
    </source>
</reference>